<dbReference type="Pfam" id="PF14336">
    <property type="entry name" value="GLUCM-like_C"/>
    <property type="match status" value="1"/>
</dbReference>
<reference evidence="2 3" key="1">
    <citation type="journal article" date="2014" name="Environ. Microbiol.">
        <title>Insights into organohalide respiration and the versatile catabolism of Sulfurospirillum multivorans gained from comparative genomics and physiological studies.</title>
        <authorList>
            <person name="Goris T."/>
            <person name="Schubert T."/>
            <person name="Gadkari J."/>
            <person name="Wubet T."/>
            <person name="Tarkka M."/>
            <person name="Buscot F."/>
            <person name="Adrian L."/>
            <person name="Diekert G."/>
        </authorList>
    </citation>
    <scope>NUCLEOTIDE SEQUENCE [LARGE SCALE GENOMIC DNA]</scope>
    <source>
        <strain evidence="3">DM 12446 / JCM 15788 / NBRC 109480</strain>
    </source>
</reference>
<dbReference type="Proteomes" id="UP000019322">
    <property type="component" value="Chromosome"/>
</dbReference>
<feature type="domain" description="D-glutamate cyclase-like C-terminal" evidence="1">
    <location>
        <begin position="26"/>
        <end position="290"/>
    </location>
</feature>
<evidence type="ECO:0000313" key="2">
    <source>
        <dbReference type="EMBL" id="AHJ11734.1"/>
    </source>
</evidence>
<dbReference type="PANTHER" id="PTHR32022">
    <property type="entry name" value="D-GLUTAMATE CYCLASE, MITOCHONDRIAL"/>
    <property type="match status" value="1"/>
</dbReference>
<evidence type="ECO:0000259" key="1">
    <source>
        <dbReference type="Pfam" id="PF14336"/>
    </source>
</evidence>
<dbReference type="PANTHER" id="PTHR32022:SF10">
    <property type="entry name" value="D-GLUTAMATE CYCLASE, MITOCHONDRIAL"/>
    <property type="match status" value="1"/>
</dbReference>
<protein>
    <recommendedName>
        <fullName evidence="1">D-glutamate cyclase-like C-terminal domain-containing protein</fullName>
    </recommendedName>
</protein>
<dbReference type="AlphaFoldDB" id="A0AA86AK36"/>
<dbReference type="EMBL" id="CP007201">
    <property type="protein sequence ID" value="AHJ11734.1"/>
    <property type="molecule type" value="Genomic_DNA"/>
</dbReference>
<evidence type="ECO:0000313" key="3">
    <source>
        <dbReference type="Proteomes" id="UP000019322"/>
    </source>
</evidence>
<gene>
    <name evidence="2" type="ORF">SMUL_0453</name>
</gene>
<accession>A0AA86AK36</accession>
<dbReference type="Gene3D" id="3.90.1640.20">
    <property type="entry name" value="TON_0340"/>
    <property type="match status" value="1"/>
</dbReference>
<dbReference type="KEGG" id="smul:SMUL_0453"/>
<dbReference type="InterPro" id="IPR025504">
    <property type="entry name" value="GLUCM_C"/>
</dbReference>
<sequence length="297" mass="33803">MYPIFRYNFSRQFLHVKAFMHTFNTIEEIVLQHSTRHMDKIQAHFPHEHTKKAVHAFLKLDKGVVFIYTGFYVAGFAETDGPLGAYFLAKAFEKLGYTPVIVTDHFCEDYFFDIKTLYIPLEGLSHQEYEMLLDTYKPIAHLSIERCGQNHEGLYLNSRGVNIKEFTAPVDELFKLGSKTAPSFGIGDGGNEVGMGSFEEVLKDKEFFYDYCVIPCDYPMIASVSNWGGYGFIAELEKVLHVNVLPSFEEVEKYLEFIVSKGSVDGIKRESVMSVDGKEWSIEPEILSALKAYATQG</sequence>
<name>A0AA86AK36_SULMK</name>
<proteinExistence type="predicted"/>
<organism evidence="2 3">
    <name type="scientific">Sulfurospirillum multivorans (strain DM 12446 / JCM 15788 / NBRC 109480)</name>
    <dbReference type="NCBI Taxonomy" id="1150621"/>
    <lineage>
        <taxon>Bacteria</taxon>
        <taxon>Pseudomonadati</taxon>
        <taxon>Campylobacterota</taxon>
        <taxon>Epsilonproteobacteria</taxon>
        <taxon>Campylobacterales</taxon>
        <taxon>Sulfurospirillaceae</taxon>
        <taxon>Sulfurospirillum</taxon>
    </lineage>
</organism>